<feature type="chain" id="PRO_5046775242" evidence="2">
    <location>
        <begin position="22"/>
        <end position="258"/>
    </location>
</feature>
<dbReference type="Proteomes" id="UP000603234">
    <property type="component" value="Unassembled WGS sequence"/>
</dbReference>
<dbReference type="SMART" id="SM00079">
    <property type="entry name" value="PBPe"/>
    <property type="match status" value="1"/>
</dbReference>
<dbReference type="RefSeq" id="WP_186843512.1">
    <property type="nucleotide sequence ID" value="NZ_WJBC01000040.1"/>
</dbReference>
<dbReference type="EMBL" id="WJBC01000040">
    <property type="protein sequence ID" value="MBC3805624.1"/>
    <property type="molecule type" value="Genomic_DNA"/>
</dbReference>
<sequence length="258" mass="27469">MKRIAKLGVLMMAVAMIFSLAACSSGSTTTSKSDTKKYVIATDTTFKPFEYENDKGERVGIDIDLLAAIAKDQGFEYELKAVGFDAALGEVTSGQSDAMIAGMSITDARKATFDFSDPYFDSGVVMAVSASNTTVKSYADLSGQKVAVKNGTEGATFAESVKAQYGFETVSFPDSANMYEDVKAGNSVALFEDYPVIGDAIASGVPLKMVGDMQAGNSYGFAVKKGQNAELLEMFNTGLANLKANGEYQKILDTYIKK</sequence>
<dbReference type="CDD" id="cd13619">
    <property type="entry name" value="PBP2_GlnP"/>
    <property type="match status" value="1"/>
</dbReference>
<evidence type="ECO:0000256" key="2">
    <source>
        <dbReference type="SAM" id="SignalP"/>
    </source>
</evidence>
<feature type="signal peptide" evidence="2">
    <location>
        <begin position="1"/>
        <end position="21"/>
    </location>
</feature>
<protein>
    <submittedName>
        <fullName evidence="5">Transporter substrate-binding domain-containing protein</fullName>
    </submittedName>
</protein>
<dbReference type="InterPro" id="IPR001638">
    <property type="entry name" value="Solute-binding_3/MltF_N"/>
</dbReference>
<keyword evidence="1 2" id="KW-0732">Signal</keyword>
<dbReference type="SMART" id="SM00062">
    <property type="entry name" value="PBPb"/>
    <property type="match status" value="1"/>
</dbReference>
<keyword evidence="6" id="KW-1185">Reference proteome</keyword>
<organism evidence="5 6">
    <name type="scientific">Acetobacterium fimetarium</name>
    <dbReference type="NCBI Taxonomy" id="52691"/>
    <lineage>
        <taxon>Bacteria</taxon>
        <taxon>Bacillati</taxon>
        <taxon>Bacillota</taxon>
        <taxon>Clostridia</taxon>
        <taxon>Eubacteriales</taxon>
        <taxon>Eubacteriaceae</taxon>
        <taxon>Acetobacterium</taxon>
    </lineage>
</organism>
<dbReference type="Pfam" id="PF00497">
    <property type="entry name" value="SBP_bac_3"/>
    <property type="match status" value="1"/>
</dbReference>
<accession>A0ABR6WY99</accession>
<evidence type="ECO:0000313" key="5">
    <source>
        <dbReference type="EMBL" id="MBC3805624.1"/>
    </source>
</evidence>
<dbReference type="PANTHER" id="PTHR35936">
    <property type="entry name" value="MEMBRANE-BOUND LYTIC MUREIN TRANSGLYCOSYLASE F"/>
    <property type="match status" value="1"/>
</dbReference>
<evidence type="ECO:0000259" key="4">
    <source>
        <dbReference type="SMART" id="SM00079"/>
    </source>
</evidence>
<proteinExistence type="predicted"/>
<dbReference type="PROSITE" id="PS51257">
    <property type="entry name" value="PROKAR_LIPOPROTEIN"/>
    <property type="match status" value="1"/>
</dbReference>
<gene>
    <name evidence="5" type="ORF">GH808_14535</name>
</gene>
<evidence type="ECO:0000313" key="6">
    <source>
        <dbReference type="Proteomes" id="UP000603234"/>
    </source>
</evidence>
<feature type="domain" description="Ionotropic glutamate receptor C-terminal" evidence="4">
    <location>
        <begin position="37"/>
        <end position="258"/>
    </location>
</feature>
<feature type="domain" description="Solute-binding protein family 3/N-terminal" evidence="3">
    <location>
        <begin position="37"/>
        <end position="258"/>
    </location>
</feature>
<comment type="caution">
    <text evidence="5">The sequence shown here is derived from an EMBL/GenBank/DDBJ whole genome shotgun (WGS) entry which is preliminary data.</text>
</comment>
<dbReference type="PANTHER" id="PTHR35936:SF38">
    <property type="entry name" value="GLUTAMINE-BINDING PERIPLASMIC PROTEIN"/>
    <property type="match status" value="1"/>
</dbReference>
<dbReference type="SUPFAM" id="SSF53850">
    <property type="entry name" value="Periplasmic binding protein-like II"/>
    <property type="match status" value="1"/>
</dbReference>
<dbReference type="Gene3D" id="3.40.190.10">
    <property type="entry name" value="Periplasmic binding protein-like II"/>
    <property type="match status" value="2"/>
</dbReference>
<evidence type="ECO:0000259" key="3">
    <source>
        <dbReference type="SMART" id="SM00062"/>
    </source>
</evidence>
<evidence type="ECO:0000256" key="1">
    <source>
        <dbReference type="ARBA" id="ARBA00022729"/>
    </source>
</evidence>
<name>A0ABR6WY99_9FIRM</name>
<dbReference type="InterPro" id="IPR001320">
    <property type="entry name" value="Iontro_rcpt_C"/>
</dbReference>
<reference evidence="5 6" key="1">
    <citation type="journal article" date="2020" name="mSystems">
        <title>Defining Genomic and Predicted Metabolic Features of the Acetobacterium Genus.</title>
        <authorList>
            <person name="Ross D.E."/>
            <person name="Marshall C.W."/>
            <person name="Gulliver D."/>
            <person name="May H.D."/>
            <person name="Norman R.S."/>
        </authorList>
    </citation>
    <scope>NUCLEOTIDE SEQUENCE [LARGE SCALE GENOMIC DNA]</scope>
    <source>
        <strain evidence="5 6">DSM 8238</strain>
    </source>
</reference>